<sequence length="235" mass="27434">MESNLNYLIRQHNGHRVWQFSHADFASLGGRPTGVCVALCANWIRYHSQNDSLANYIGPPKKEYLNTLLAKEMARLNNFFNHPHYDSSKLELFFEMHGIFPLYSSREQTILSYPEAEILEKRAYRKKREIFHKEYQPDIETHITSALIGLSNCYAIITFDTGYRSHTICVWLGRSSDQAGDACLFDANMGEAWFSNRQDFICFFPQYFRKYYKPLGFMDKWQLIPFAPAVPLTQS</sequence>
<name>A0ABT3MQ81_9GAMM</name>
<comment type="caution">
    <text evidence="1">The sequence shown here is derived from an EMBL/GenBank/DDBJ whole genome shotgun (WGS) entry which is preliminary data.</text>
</comment>
<evidence type="ECO:0008006" key="3">
    <source>
        <dbReference type="Google" id="ProtNLM"/>
    </source>
</evidence>
<dbReference type="RefSeq" id="WP_262566570.1">
    <property type="nucleotide sequence ID" value="NZ_JAPFCC010000001.1"/>
</dbReference>
<protein>
    <recommendedName>
        <fullName evidence="3">Peptidase C58 YopT-type domain-containing protein</fullName>
    </recommendedName>
</protein>
<dbReference type="InterPro" id="IPR038765">
    <property type="entry name" value="Papain-like_cys_pep_sf"/>
</dbReference>
<reference evidence="1 2" key="1">
    <citation type="submission" date="2022-10" db="EMBL/GenBank/DDBJ databases">
        <title>High-quality genome sequences of two octocoral-associated bacteria, Endozoicomonas euniceicola EF212 and Endozoicomonas gorgoniicola PS125.</title>
        <authorList>
            <person name="Chiou Y.-J."/>
            <person name="Chen Y.-H."/>
        </authorList>
    </citation>
    <scope>NUCLEOTIDE SEQUENCE [LARGE SCALE GENOMIC DNA]</scope>
    <source>
        <strain evidence="1 2">PS125</strain>
    </source>
</reference>
<dbReference type="Gene3D" id="3.90.70.20">
    <property type="match status" value="1"/>
</dbReference>
<dbReference type="EMBL" id="JAPFCC010000001">
    <property type="protein sequence ID" value="MCW7551523.1"/>
    <property type="molecule type" value="Genomic_DNA"/>
</dbReference>
<proteinExistence type="predicted"/>
<accession>A0ABT3MQ81</accession>
<dbReference type="Proteomes" id="UP001209854">
    <property type="component" value="Unassembled WGS sequence"/>
</dbReference>
<gene>
    <name evidence="1" type="ORF">NX722_02460</name>
</gene>
<dbReference type="SUPFAM" id="SSF54001">
    <property type="entry name" value="Cysteine proteinases"/>
    <property type="match status" value="1"/>
</dbReference>
<evidence type="ECO:0000313" key="1">
    <source>
        <dbReference type="EMBL" id="MCW7551523.1"/>
    </source>
</evidence>
<organism evidence="1 2">
    <name type="scientific">Endozoicomonas gorgoniicola</name>
    <dbReference type="NCBI Taxonomy" id="1234144"/>
    <lineage>
        <taxon>Bacteria</taxon>
        <taxon>Pseudomonadati</taxon>
        <taxon>Pseudomonadota</taxon>
        <taxon>Gammaproteobacteria</taxon>
        <taxon>Oceanospirillales</taxon>
        <taxon>Endozoicomonadaceae</taxon>
        <taxon>Endozoicomonas</taxon>
    </lineage>
</organism>
<evidence type="ECO:0000313" key="2">
    <source>
        <dbReference type="Proteomes" id="UP001209854"/>
    </source>
</evidence>
<keyword evidence="2" id="KW-1185">Reference proteome</keyword>